<reference evidence="1" key="1">
    <citation type="submission" date="2014-12" db="EMBL/GenBank/DDBJ databases">
        <title>Insight into the proteome of Arion vulgaris.</title>
        <authorList>
            <person name="Aradska J."/>
            <person name="Bulat T."/>
            <person name="Smidak R."/>
            <person name="Sarate P."/>
            <person name="Gangsoo J."/>
            <person name="Sialana F."/>
            <person name="Bilban M."/>
            <person name="Lubec G."/>
        </authorList>
    </citation>
    <scope>NUCLEOTIDE SEQUENCE</scope>
    <source>
        <tissue evidence="1">Skin</tissue>
    </source>
</reference>
<organism evidence="1">
    <name type="scientific">Arion vulgaris</name>
    <dbReference type="NCBI Taxonomy" id="1028688"/>
    <lineage>
        <taxon>Eukaryota</taxon>
        <taxon>Metazoa</taxon>
        <taxon>Spiralia</taxon>
        <taxon>Lophotrochozoa</taxon>
        <taxon>Mollusca</taxon>
        <taxon>Gastropoda</taxon>
        <taxon>Heterobranchia</taxon>
        <taxon>Euthyneura</taxon>
        <taxon>Panpulmonata</taxon>
        <taxon>Eupulmonata</taxon>
        <taxon>Stylommatophora</taxon>
        <taxon>Helicina</taxon>
        <taxon>Arionoidea</taxon>
        <taxon>Arionidae</taxon>
        <taxon>Arion</taxon>
    </lineage>
</organism>
<accession>A0A0B7APA9</accession>
<sequence>GNRGKGRPRNTWIRELEIKCKKMGKEWKGLEKVALDRRAWNALVVDLCLCRGEG</sequence>
<dbReference type="AlphaFoldDB" id="A0A0B7APA9"/>
<name>A0A0B7APA9_9EUPU</name>
<evidence type="ECO:0000313" key="1">
    <source>
        <dbReference type="EMBL" id="CEK81831.1"/>
    </source>
</evidence>
<dbReference type="EMBL" id="HACG01034966">
    <property type="protein sequence ID" value="CEK81831.1"/>
    <property type="molecule type" value="Transcribed_RNA"/>
</dbReference>
<gene>
    <name evidence="1" type="primary">ORF128179</name>
</gene>
<proteinExistence type="predicted"/>
<protein>
    <submittedName>
        <fullName evidence="1">Uncharacterized protein</fullName>
    </submittedName>
</protein>
<feature type="non-terminal residue" evidence="1">
    <location>
        <position position="1"/>
    </location>
</feature>